<organism evidence="1 2">
    <name type="scientific">Ascaris lumbricoides</name>
    <name type="common">Giant roundworm</name>
    <dbReference type="NCBI Taxonomy" id="6252"/>
    <lineage>
        <taxon>Eukaryota</taxon>
        <taxon>Metazoa</taxon>
        <taxon>Ecdysozoa</taxon>
        <taxon>Nematoda</taxon>
        <taxon>Chromadorea</taxon>
        <taxon>Rhabditida</taxon>
        <taxon>Spirurina</taxon>
        <taxon>Ascaridomorpha</taxon>
        <taxon>Ascaridoidea</taxon>
        <taxon>Ascarididae</taxon>
        <taxon>Ascaris</taxon>
    </lineage>
</organism>
<dbReference type="AlphaFoldDB" id="A0A0M3ICC3"/>
<evidence type="ECO:0000313" key="2">
    <source>
        <dbReference type="WBParaSite" id="ALUE_0001551901-mRNA-1"/>
    </source>
</evidence>
<evidence type="ECO:0000313" key="1">
    <source>
        <dbReference type="Proteomes" id="UP000036681"/>
    </source>
</evidence>
<dbReference type="WBParaSite" id="ALUE_0001551901-mRNA-1">
    <property type="protein sequence ID" value="ALUE_0001551901-mRNA-1"/>
    <property type="gene ID" value="ALUE_0001551901"/>
</dbReference>
<protein>
    <submittedName>
        <fullName evidence="2">WD_REPEATS_REGION domain-containing protein</fullName>
    </submittedName>
</protein>
<accession>A0A0M3ICC3</accession>
<sequence length="80" mass="9284">MAASARSSRKDDVSELQILANGHSRRSVYTLANSRRHFYITHMHMHTHQCTQTHRHMTAISEGKLALFNSRQVHLHDLHL</sequence>
<name>A0A0M3ICC3_ASCLU</name>
<keyword evidence="1" id="KW-1185">Reference proteome</keyword>
<reference evidence="2" key="1">
    <citation type="submission" date="2017-02" db="UniProtKB">
        <authorList>
            <consortium name="WormBaseParasite"/>
        </authorList>
    </citation>
    <scope>IDENTIFICATION</scope>
</reference>
<dbReference type="Proteomes" id="UP000036681">
    <property type="component" value="Unplaced"/>
</dbReference>
<proteinExistence type="predicted"/>